<dbReference type="EMBL" id="MKWS01000009">
    <property type="protein sequence ID" value="RVD76957.1"/>
    <property type="molecule type" value="Genomic_DNA"/>
</dbReference>
<feature type="domain" description="Tr-type G" evidence="11">
    <location>
        <begin position="339"/>
        <end position="508"/>
    </location>
</feature>
<dbReference type="GO" id="GO:0003924">
    <property type="term" value="F:GTPase activity"/>
    <property type="evidence" value="ECO:0007669"/>
    <property type="project" value="UniProtKB-UniRule"/>
</dbReference>
<keyword evidence="7 8" id="KW-0342">GTP-binding</keyword>
<dbReference type="Pfam" id="PF22042">
    <property type="entry name" value="EF-G_D2"/>
    <property type="match status" value="1"/>
</dbReference>
<dbReference type="PANTHER" id="PTHR43381:SF5">
    <property type="entry name" value="TR-TYPE G DOMAIN-CONTAINING PROTEIN"/>
    <property type="match status" value="1"/>
</dbReference>
<dbReference type="PROSITE" id="PS01176">
    <property type="entry name" value="IF2"/>
    <property type="match status" value="1"/>
</dbReference>
<keyword evidence="4 8" id="KW-0396">Initiation factor</keyword>
<dbReference type="HAMAP" id="MF_00100_B">
    <property type="entry name" value="IF_2_B"/>
    <property type="match status" value="1"/>
</dbReference>
<evidence type="ECO:0000259" key="11">
    <source>
        <dbReference type="PROSITE" id="PS51722"/>
    </source>
</evidence>
<dbReference type="InterPro" id="IPR009000">
    <property type="entry name" value="Transl_B-barrel_sf"/>
</dbReference>
<feature type="compositionally biased region" description="Basic and acidic residues" evidence="10">
    <location>
        <begin position="173"/>
        <end position="215"/>
    </location>
</feature>
<dbReference type="GO" id="GO:0005525">
    <property type="term" value="F:GTP binding"/>
    <property type="evidence" value="ECO:0007669"/>
    <property type="project" value="UniProtKB-KW"/>
</dbReference>
<evidence type="ECO:0000256" key="9">
    <source>
        <dbReference type="RuleBase" id="RU000644"/>
    </source>
</evidence>
<dbReference type="PROSITE" id="PS51722">
    <property type="entry name" value="G_TR_2"/>
    <property type="match status" value="1"/>
</dbReference>
<sequence>MTQVTVKQLADEVKTPVERLLQQMREAGLPHTAAEEHVTDSEKQSLLTHLKSSHKAKVEEPRKITLQRKTTSTLRVAGSKSISVEVRKKKVFVQRSPEEIEAERQRELEERRAVENAARQKAEEEAKQRAEEEARRQPAAASSAPAEAVAAPAPVAEPVREAAPVVAAAPAADTRKRDEQRRPDKPRADDNNRRGGGDGERKNAPHRASVKEKAPAPRVAPRTTDEESDGFRRGGRGKAKLKKRNAHGFQSPTGPVVREVKIGETITVGDLAQQMSVKAAEIIKFMFKLGTPATINQVLDQETAQLVAEELGHKVTLISDTALEDSLAESLKFEGEAVPRAPVVTVMGHVDHGKTSLLDYIRRAKVAAGEAGGITQHIGAYHVETERGMVTFLDTPGHAAFTAMRARGAKATDIVILVVAADDGVMPQTIEAVQHAQAAGVPLVVAVNKIDKPGADLDRIRSELSVHGVTSEEWGGDTPFVPVSAKMGTGVDELLEAVLLQAEVLELTATPSAPGRGVVVESRLDKGRGPVATVLVQDGTLRQGDMVLVGSNYGRVRAMLDENGKPIKEAGPAIPVEILGLDGTPDAGDEMSVVADEKKAREVALFRQGKFREVKLARAHAGKLENIFENMGQEEKKTLNIVLKSDVRGSLEALQGALNGLGNDEVQVRVVGGGVGGITESDANLALASNAVLFGFNVRADAGARKIVEQEGLDMRYYNVIYDIIEDVKKALTGMLGSDVRENILGVAEVRDVFRSPKFGAIAGCMVIEGVVHRNRPIRVLREDIVIFEGELESLRRFKDDASEVRAGMECGIGVKSYNDVKVGDKIEVFEKVQVARSL</sequence>
<feature type="region of interest" description="Disordered" evidence="10">
    <location>
        <begin position="94"/>
        <end position="254"/>
    </location>
</feature>
<proteinExistence type="inferred from homology"/>
<dbReference type="Gene3D" id="3.40.50.300">
    <property type="entry name" value="P-loop containing nucleotide triphosphate hydrolases"/>
    <property type="match status" value="1"/>
</dbReference>
<comment type="caution">
    <text evidence="12">The sequence shown here is derived from an EMBL/GenBank/DDBJ whole genome shotgun (WGS) entry which is preliminary data.</text>
</comment>
<comment type="similarity">
    <text evidence="1 8 9">Belongs to the TRAFAC class translation factor GTPase superfamily. Classic translation factor GTPase family. IF-2 subfamily.</text>
</comment>
<comment type="subcellular location">
    <subcellularLocation>
        <location evidence="8">Cytoplasm</location>
    </subcellularLocation>
</comment>
<dbReference type="CDD" id="cd01887">
    <property type="entry name" value="IF2_eIF5B"/>
    <property type="match status" value="1"/>
</dbReference>
<keyword evidence="6 8" id="KW-0648">Protein biosynthesis</keyword>
<evidence type="ECO:0000313" key="12">
    <source>
        <dbReference type="EMBL" id="RVD76957.1"/>
    </source>
</evidence>
<dbReference type="FunFam" id="2.40.30.10:FF:000008">
    <property type="entry name" value="Translation initiation factor IF-2"/>
    <property type="match status" value="1"/>
</dbReference>
<dbReference type="Proteomes" id="UP000288002">
    <property type="component" value="Unassembled WGS sequence"/>
</dbReference>
<dbReference type="InterPro" id="IPR015760">
    <property type="entry name" value="TIF_IF2"/>
</dbReference>
<dbReference type="PANTHER" id="PTHR43381">
    <property type="entry name" value="TRANSLATION INITIATION FACTOR IF-2-RELATED"/>
    <property type="match status" value="1"/>
</dbReference>
<dbReference type="Pfam" id="PF00009">
    <property type="entry name" value="GTP_EFTU"/>
    <property type="match status" value="1"/>
</dbReference>
<feature type="compositionally biased region" description="Basic residues" evidence="10">
    <location>
        <begin position="233"/>
        <end position="246"/>
    </location>
</feature>
<feature type="region of interest" description="G-domain" evidence="8">
    <location>
        <begin position="342"/>
        <end position="490"/>
    </location>
</feature>
<dbReference type="NCBIfam" id="TIGR00487">
    <property type="entry name" value="IF-2"/>
    <property type="match status" value="1"/>
</dbReference>
<reference evidence="12 13" key="1">
    <citation type="submission" date="2016-10" db="EMBL/GenBank/DDBJ databases">
        <title>Search of new enzymes for the oxidation of sulfur compounds.</title>
        <authorList>
            <person name="Novo A."/>
            <person name="Moreira I.S."/>
            <person name="Castro P.M."/>
        </authorList>
    </citation>
    <scope>NUCLEOTIDE SEQUENCE [LARGE SCALE GENOMIC DNA]</scope>
    <source>
        <strain evidence="12 13">A9</strain>
    </source>
</reference>
<dbReference type="RefSeq" id="WP_127649850.1">
    <property type="nucleotide sequence ID" value="NZ_MKWS01000009.1"/>
</dbReference>
<evidence type="ECO:0000256" key="10">
    <source>
        <dbReference type="SAM" id="MobiDB-lite"/>
    </source>
</evidence>
<dbReference type="InterPro" id="IPR027417">
    <property type="entry name" value="P-loop_NTPase"/>
</dbReference>
<feature type="binding site" evidence="8">
    <location>
        <begin position="394"/>
        <end position="398"/>
    </location>
    <ligand>
        <name>GTP</name>
        <dbReference type="ChEBI" id="CHEBI:37565"/>
    </ligand>
</feature>
<evidence type="ECO:0000256" key="1">
    <source>
        <dbReference type="ARBA" id="ARBA00007733"/>
    </source>
</evidence>
<dbReference type="InterPro" id="IPR036925">
    <property type="entry name" value="TIF_IF2_dom3_sf"/>
</dbReference>
<dbReference type="GO" id="GO:0005829">
    <property type="term" value="C:cytosol"/>
    <property type="evidence" value="ECO:0007669"/>
    <property type="project" value="TreeGrafter"/>
</dbReference>
<dbReference type="FunFam" id="2.40.30.10:FF:000007">
    <property type="entry name" value="Translation initiation factor IF-2"/>
    <property type="match status" value="1"/>
</dbReference>
<evidence type="ECO:0000256" key="7">
    <source>
        <dbReference type="ARBA" id="ARBA00023134"/>
    </source>
</evidence>
<dbReference type="NCBIfam" id="TIGR00231">
    <property type="entry name" value="small_GTP"/>
    <property type="match status" value="1"/>
</dbReference>
<dbReference type="InterPro" id="IPR023115">
    <property type="entry name" value="TIF_IF2_dom3"/>
</dbReference>
<dbReference type="InterPro" id="IPR000795">
    <property type="entry name" value="T_Tr_GTP-bd_dom"/>
</dbReference>
<dbReference type="SUPFAM" id="SSF46955">
    <property type="entry name" value="Putative DNA-binding domain"/>
    <property type="match status" value="1"/>
</dbReference>
<dbReference type="InterPro" id="IPR044145">
    <property type="entry name" value="IF2_II"/>
</dbReference>
<organism evidence="12 13">
    <name type="scientific">Pseudomonas koreensis</name>
    <dbReference type="NCBI Taxonomy" id="198620"/>
    <lineage>
        <taxon>Bacteria</taxon>
        <taxon>Pseudomonadati</taxon>
        <taxon>Pseudomonadota</taxon>
        <taxon>Gammaproteobacteria</taxon>
        <taxon>Pseudomonadales</taxon>
        <taxon>Pseudomonadaceae</taxon>
        <taxon>Pseudomonas</taxon>
    </lineage>
</organism>
<keyword evidence="3 8" id="KW-0963">Cytoplasm</keyword>
<feature type="compositionally biased region" description="Basic and acidic residues" evidence="10">
    <location>
        <begin position="96"/>
        <end position="136"/>
    </location>
</feature>
<dbReference type="InterPro" id="IPR006847">
    <property type="entry name" value="IF2_N"/>
</dbReference>
<dbReference type="Gene3D" id="2.40.30.10">
    <property type="entry name" value="Translation factors"/>
    <property type="match status" value="2"/>
</dbReference>
<dbReference type="InterPro" id="IPR053905">
    <property type="entry name" value="EF-G-like_DII"/>
</dbReference>
<dbReference type="GO" id="GO:0003743">
    <property type="term" value="F:translation initiation factor activity"/>
    <property type="evidence" value="ECO:0007669"/>
    <property type="project" value="UniProtKB-UniRule"/>
</dbReference>
<dbReference type="SUPFAM" id="SSF52540">
    <property type="entry name" value="P-loop containing nucleoside triphosphate hydrolases"/>
    <property type="match status" value="1"/>
</dbReference>
<dbReference type="Pfam" id="PF04760">
    <property type="entry name" value="IF2_N"/>
    <property type="match status" value="2"/>
</dbReference>
<feature type="binding site" evidence="8">
    <location>
        <begin position="448"/>
        <end position="451"/>
    </location>
    <ligand>
        <name>GTP</name>
        <dbReference type="ChEBI" id="CHEBI:37565"/>
    </ligand>
</feature>
<dbReference type="FunFam" id="3.40.50.10050:FF:000001">
    <property type="entry name" value="Translation initiation factor IF-2"/>
    <property type="match status" value="1"/>
</dbReference>
<feature type="binding site" evidence="8">
    <location>
        <begin position="348"/>
        <end position="355"/>
    </location>
    <ligand>
        <name>GTP</name>
        <dbReference type="ChEBI" id="CHEBI:37565"/>
    </ligand>
</feature>
<dbReference type="Gene3D" id="3.30.56.50">
    <property type="entry name" value="Putative DNA-binding domain, N-terminal subdomain of bacterial translation initiation factor IF2"/>
    <property type="match status" value="1"/>
</dbReference>
<evidence type="ECO:0000256" key="2">
    <source>
        <dbReference type="ARBA" id="ARBA00020675"/>
    </source>
</evidence>
<accession>A0AA94EME9</accession>
<gene>
    <name evidence="8" type="primary">infB</name>
    <name evidence="12" type="ORF">A9HBioS_2980</name>
</gene>
<evidence type="ECO:0000256" key="4">
    <source>
        <dbReference type="ARBA" id="ARBA00022540"/>
    </source>
</evidence>
<dbReference type="FunFam" id="3.40.50.300:FF:000019">
    <property type="entry name" value="Translation initiation factor IF-2"/>
    <property type="match status" value="1"/>
</dbReference>
<dbReference type="SUPFAM" id="SSF50447">
    <property type="entry name" value="Translation proteins"/>
    <property type="match status" value="2"/>
</dbReference>
<dbReference type="InterPro" id="IPR009061">
    <property type="entry name" value="DNA-bd_dom_put_sf"/>
</dbReference>
<dbReference type="CDD" id="cd03702">
    <property type="entry name" value="IF2_mtIF2_II"/>
    <property type="match status" value="1"/>
</dbReference>
<evidence type="ECO:0000313" key="13">
    <source>
        <dbReference type="Proteomes" id="UP000288002"/>
    </source>
</evidence>
<feature type="compositionally biased region" description="Basic and acidic residues" evidence="10">
    <location>
        <begin position="223"/>
        <end position="232"/>
    </location>
</feature>
<dbReference type="AlphaFoldDB" id="A0AA94EME9"/>
<comment type="function">
    <text evidence="8 9">One of the essential components for the initiation of protein synthesis. Protects formylmethionyl-tRNA from spontaneous hydrolysis and promotes its binding to the 30S ribosomal subunits. Also involved in the hydrolysis of GTP during the formation of the 70S ribosomal complex.</text>
</comment>
<evidence type="ECO:0000256" key="6">
    <source>
        <dbReference type="ARBA" id="ARBA00022917"/>
    </source>
</evidence>
<evidence type="ECO:0000256" key="3">
    <source>
        <dbReference type="ARBA" id="ARBA00022490"/>
    </source>
</evidence>
<dbReference type="InterPro" id="IPR013575">
    <property type="entry name" value="IF2_assoc_dom_bac"/>
</dbReference>
<dbReference type="InterPro" id="IPR000178">
    <property type="entry name" value="TF_IF2_bacterial-like"/>
</dbReference>
<dbReference type="Pfam" id="PF08364">
    <property type="entry name" value="IF2_assoc"/>
    <property type="match status" value="1"/>
</dbReference>
<protein>
    <recommendedName>
        <fullName evidence="2 8">Translation initiation factor IF-2</fullName>
    </recommendedName>
</protein>
<dbReference type="CDD" id="cd03692">
    <property type="entry name" value="mtIF2_IVc"/>
    <property type="match status" value="1"/>
</dbReference>
<name>A0AA94EME9_9PSED</name>
<keyword evidence="5 8" id="KW-0547">Nucleotide-binding</keyword>
<dbReference type="Pfam" id="PF11987">
    <property type="entry name" value="IF-2"/>
    <property type="match status" value="1"/>
</dbReference>
<dbReference type="Gene3D" id="3.40.50.10050">
    <property type="entry name" value="Translation initiation factor IF- 2, domain 3"/>
    <property type="match status" value="1"/>
</dbReference>
<evidence type="ECO:0000256" key="8">
    <source>
        <dbReference type="HAMAP-Rule" id="MF_00100"/>
    </source>
</evidence>
<dbReference type="InterPro" id="IPR005225">
    <property type="entry name" value="Small_GTP-bd"/>
</dbReference>
<dbReference type="SUPFAM" id="SSF52156">
    <property type="entry name" value="Initiation factor IF2/eIF5b, domain 3"/>
    <property type="match status" value="1"/>
</dbReference>
<evidence type="ECO:0000256" key="5">
    <source>
        <dbReference type="ARBA" id="ARBA00022741"/>
    </source>
</evidence>
<feature type="compositionally biased region" description="Low complexity" evidence="10">
    <location>
        <begin position="137"/>
        <end position="172"/>
    </location>
</feature>